<keyword evidence="2" id="KW-1185">Reference proteome</keyword>
<comment type="caution">
    <text evidence="1">The sequence shown here is derived from an EMBL/GenBank/DDBJ whole genome shotgun (WGS) entry which is preliminary data.</text>
</comment>
<proteinExistence type="predicted"/>
<protein>
    <submittedName>
        <fullName evidence="1">Uncharacterized protein</fullName>
    </submittedName>
</protein>
<name>A0ABW6GRF7_9ACTN</name>
<accession>A0ABW6GRF7</accession>
<dbReference type="Proteomes" id="UP001599542">
    <property type="component" value="Unassembled WGS sequence"/>
</dbReference>
<sequence>MSSTGTTGWGRTAVPTPEGTWAYARLIVTMLGVEVQIRQLRCGTGCCFLRMDLTAVTDYEAEGRVVQMLTPISAVVASTRRATGRLLGAGFHDAGCAADTSVALLYTSSPLVGRQP</sequence>
<gene>
    <name evidence="1" type="ORF">ACFW6T_25565</name>
</gene>
<evidence type="ECO:0000313" key="2">
    <source>
        <dbReference type="Proteomes" id="UP001599542"/>
    </source>
</evidence>
<dbReference type="EMBL" id="JBHYPX010000058">
    <property type="protein sequence ID" value="MFE1355365.1"/>
    <property type="molecule type" value="Genomic_DNA"/>
</dbReference>
<dbReference type="RefSeq" id="WP_380329266.1">
    <property type="nucleotide sequence ID" value="NZ_JBHYPW010000056.1"/>
</dbReference>
<organism evidence="1 2">
    <name type="scientific">Kitasatospora phosalacinea</name>
    <dbReference type="NCBI Taxonomy" id="2065"/>
    <lineage>
        <taxon>Bacteria</taxon>
        <taxon>Bacillati</taxon>
        <taxon>Actinomycetota</taxon>
        <taxon>Actinomycetes</taxon>
        <taxon>Kitasatosporales</taxon>
        <taxon>Streptomycetaceae</taxon>
        <taxon>Kitasatospora</taxon>
    </lineage>
</organism>
<reference evidence="1 2" key="1">
    <citation type="submission" date="2024-09" db="EMBL/GenBank/DDBJ databases">
        <title>The Natural Products Discovery Center: Release of the First 8490 Sequenced Strains for Exploring Actinobacteria Biosynthetic Diversity.</title>
        <authorList>
            <person name="Kalkreuter E."/>
            <person name="Kautsar S.A."/>
            <person name="Yang D."/>
            <person name="Bader C.D."/>
            <person name="Teijaro C.N."/>
            <person name="Fluegel L."/>
            <person name="Davis C.M."/>
            <person name="Simpson J.R."/>
            <person name="Lauterbach L."/>
            <person name="Steele A.D."/>
            <person name="Gui C."/>
            <person name="Meng S."/>
            <person name="Li G."/>
            <person name="Viehrig K."/>
            <person name="Ye F."/>
            <person name="Su P."/>
            <person name="Kiefer A.F."/>
            <person name="Nichols A."/>
            <person name="Cepeda A.J."/>
            <person name="Yan W."/>
            <person name="Fan B."/>
            <person name="Jiang Y."/>
            <person name="Adhikari A."/>
            <person name="Zheng C.-J."/>
            <person name="Schuster L."/>
            <person name="Cowan T.M."/>
            <person name="Smanski M.J."/>
            <person name="Chevrette M.G."/>
            <person name="De Carvalho L.P.S."/>
            <person name="Shen B."/>
        </authorList>
    </citation>
    <scope>NUCLEOTIDE SEQUENCE [LARGE SCALE GENOMIC DNA]</scope>
    <source>
        <strain evidence="1 2">NPDC058753</strain>
    </source>
</reference>
<evidence type="ECO:0000313" key="1">
    <source>
        <dbReference type="EMBL" id="MFE1355365.1"/>
    </source>
</evidence>